<feature type="region of interest" description="Disordered" evidence="1">
    <location>
        <begin position="16"/>
        <end position="41"/>
    </location>
</feature>
<name>A0A9W4UVP6_9PLEO</name>
<reference evidence="2" key="1">
    <citation type="submission" date="2023-01" db="EMBL/GenBank/DDBJ databases">
        <authorList>
            <person name="Van Ghelder C."/>
            <person name="Rancurel C."/>
        </authorList>
    </citation>
    <scope>NUCLEOTIDE SEQUENCE</scope>
    <source>
        <strain evidence="2">CNCM I-4278</strain>
    </source>
</reference>
<feature type="compositionally biased region" description="Basic residues" evidence="1">
    <location>
        <begin position="32"/>
        <end position="41"/>
    </location>
</feature>
<keyword evidence="3" id="KW-1185">Reference proteome</keyword>
<dbReference type="EMBL" id="CAOQHR010000012">
    <property type="protein sequence ID" value="CAI6341567.1"/>
    <property type="molecule type" value="Genomic_DNA"/>
</dbReference>
<dbReference type="Proteomes" id="UP001152607">
    <property type="component" value="Unassembled WGS sequence"/>
</dbReference>
<evidence type="ECO:0000313" key="3">
    <source>
        <dbReference type="Proteomes" id="UP001152607"/>
    </source>
</evidence>
<protein>
    <submittedName>
        <fullName evidence="2">Uncharacterized protein</fullName>
    </submittedName>
</protein>
<evidence type="ECO:0000256" key="1">
    <source>
        <dbReference type="SAM" id="MobiDB-lite"/>
    </source>
</evidence>
<proteinExistence type="predicted"/>
<accession>A0A9W4UVP6</accession>
<evidence type="ECO:0000313" key="2">
    <source>
        <dbReference type="EMBL" id="CAI6341567.1"/>
    </source>
</evidence>
<feature type="compositionally biased region" description="Polar residues" evidence="1">
    <location>
        <begin position="16"/>
        <end position="28"/>
    </location>
</feature>
<organism evidence="2 3">
    <name type="scientific">Periconia digitata</name>
    <dbReference type="NCBI Taxonomy" id="1303443"/>
    <lineage>
        <taxon>Eukaryota</taxon>
        <taxon>Fungi</taxon>
        <taxon>Dikarya</taxon>
        <taxon>Ascomycota</taxon>
        <taxon>Pezizomycotina</taxon>
        <taxon>Dothideomycetes</taxon>
        <taxon>Pleosporomycetidae</taxon>
        <taxon>Pleosporales</taxon>
        <taxon>Massarineae</taxon>
        <taxon>Periconiaceae</taxon>
        <taxon>Periconia</taxon>
    </lineage>
</organism>
<sequence length="75" mass="8180">MAEQSTIAAVGVSVQHGLSSTRSQVSNPSPFPHKKKNAKKKGATYRLDHFLLIASWAFSTQDSEISAETSYIDLN</sequence>
<comment type="caution">
    <text evidence="2">The sequence shown here is derived from an EMBL/GenBank/DDBJ whole genome shotgun (WGS) entry which is preliminary data.</text>
</comment>
<gene>
    <name evidence="2" type="ORF">PDIGIT_LOCUS14766</name>
</gene>
<dbReference type="AlphaFoldDB" id="A0A9W4UVP6"/>